<proteinExistence type="predicted"/>
<evidence type="ECO:0000256" key="1">
    <source>
        <dbReference type="SAM" id="MobiDB-lite"/>
    </source>
</evidence>
<dbReference type="Proteomes" id="UP000504635">
    <property type="component" value="Unplaced"/>
</dbReference>
<reference evidence="3 4" key="1">
    <citation type="submission" date="2025-04" db="UniProtKB">
        <authorList>
            <consortium name="RefSeq"/>
        </authorList>
    </citation>
    <scope>IDENTIFICATION</scope>
    <source>
        <tissue evidence="3 4">Gonads</tissue>
    </source>
</reference>
<dbReference type="AlphaFoldDB" id="A0A6J2YXP8"/>
<dbReference type="RefSeq" id="XP_030746424.1">
    <property type="nucleotide sequence ID" value="XM_030890564.1"/>
</dbReference>
<organism evidence="2 4">
    <name type="scientific">Sitophilus oryzae</name>
    <name type="common">Rice weevil</name>
    <name type="synonym">Curculio oryzae</name>
    <dbReference type="NCBI Taxonomy" id="7048"/>
    <lineage>
        <taxon>Eukaryota</taxon>
        <taxon>Metazoa</taxon>
        <taxon>Ecdysozoa</taxon>
        <taxon>Arthropoda</taxon>
        <taxon>Hexapoda</taxon>
        <taxon>Insecta</taxon>
        <taxon>Pterygota</taxon>
        <taxon>Neoptera</taxon>
        <taxon>Endopterygota</taxon>
        <taxon>Coleoptera</taxon>
        <taxon>Polyphaga</taxon>
        <taxon>Cucujiformia</taxon>
        <taxon>Curculionidae</taxon>
        <taxon>Dryophthorinae</taxon>
        <taxon>Sitophilus</taxon>
    </lineage>
</organism>
<keyword evidence="2" id="KW-1185">Reference proteome</keyword>
<feature type="compositionally biased region" description="Polar residues" evidence="1">
    <location>
        <begin position="204"/>
        <end position="214"/>
    </location>
</feature>
<evidence type="ECO:0000313" key="4">
    <source>
        <dbReference type="RefSeq" id="XP_030767605.1"/>
    </source>
</evidence>
<feature type="region of interest" description="Disordered" evidence="1">
    <location>
        <begin position="188"/>
        <end position="259"/>
    </location>
</feature>
<accession>A0A6J2YXP8</accession>
<name>A0A6J2YXP8_SITOR</name>
<evidence type="ECO:0000313" key="2">
    <source>
        <dbReference type="Proteomes" id="UP000504635"/>
    </source>
</evidence>
<dbReference type="RefSeq" id="XP_030767605.1">
    <property type="nucleotide sequence ID" value="XM_030911745.1"/>
</dbReference>
<sequence length="828" mass="96424">MFKQNIVSQRVQKILNNTKLLSQSPLAEIDQNQNSILKLNNLFVAPNNMELVPSTSRLSYVEEKQRDKGENYTNYSEPIADIQLGQKNYIIVAEKNSDDFIKIDTYQANPNEECNLGINQSLPVAEVLVYPEFSRTHTNQKEDFFEPPTDMEALPSTSTPLCLEEERDVEGKNGINYNEPRAELRKMDRCNRDFEEDSDDSIRDQTYQPDSNAESSEKNADSEPENEPVFKKSEGRPGRGRKRKFPEQDRHLRKVYTNSNKRHYTAKGNLVQPKEFIEFKCKCLANCHEKISLEEQRNFFQQYWNLADYNVQTTFLSTYIRESSVKKKLVTAKNPQMRNFSRQYFINKTEVCRDMFINVLRVSTKRINTALCKVRKLEIPDRRGLSSGGHNKMSADQESAVITHINQFPRYKSHYCRSTKGNQEFLQEGTTLTIMYKLYKIANLKPVSFSSYKKIFLTKFNLRQKKPKKDTCNKCDTFSAKIKGLTNEEEKIKVQSEHDLHLQEAETARKEMNLDLEIAENNENTETVTFDMQKTLPLPRLSTNILFYKRQLWLYNCGIYAGKQKKSTFNIWIEGEAGRGAQEVGSCLRKYIAMNNISESVENLIFWSDSCGGQNRNIKMVLMMKCILEETLHLKSIRIRFLVSGHSFLPNDSDFGDVECAIKKQNKIFSPQDYINIMRTCRRKRRININRMVKDDFVSTKKLEKAIVNRKKTCEAEKINWLHIKEIKILKEKKNSIFIRAGYNDESEYKEINIKKGKGPNVNLSTLLEPLWPNGKEVAEAKLKDIKSYLHLIPEEDHPFYKNLIGNPNIVEDIDGYNMDLDFDLEEY</sequence>
<protein>
    <submittedName>
        <fullName evidence="3">Uncharacterized protein LOC115875165</fullName>
    </submittedName>
    <submittedName>
        <fullName evidence="4">Uncharacterized protein LOC115891300</fullName>
    </submittedName>
</protein>
<dbReference type="KEGG" id="soy:115891300"/>
<gene>
    <name evidence="4" type="primary">LOC115891300</name>
    <name evidence="3" type="synonym">LOC115875165</name>
</gene>
<feature type="compositionally biased region" description="Basic and acidic residues" evidence="1">
    <location>
        <begin position="228"/>
        <end position="237"/>
    </location>
</feature>
<dbReference type="GeneID" id="115891300"/>
<dbReference type="PANTHER" id="PTHR10773">
    <property type="entry name" value="DNA-DIRECTED RNA POLYMERASES I, II, AND III SUBUNIT RPABC2"/>
    <property type="match status" value="1"/>
</dbReference>
<dbReference type="KEGG" id="soy:115875165"/>
<evidence type="ECO:0000313" key="3">
    <source>
        <dbReference type="RefSeq" id="XP_030746424.1"/>
    </source>
</evidence>
<dbReference type="PANTHER" id="PTHR10773:SF19">
    <property type="match status" value="1"/>
</dbReference>
<dbReference type="OrthoDB" id="6611988at2759"/>